<keyword evidence="4 10" id="KW-1003">Cell membrane</keyword>
<dbReference type="OrthoDB" id="5356111at2759"/>
<keyword evidence="8 10" id="KW-0472">Membrane</keyword>
<dbReference type="GO" id="GO:0005886">
    <property type="term" value="C:plasma membrane"/>
    <property type="evidence" value="ECO:0007669"/>
    <property type="project" value="UniProtKB-SubCell"/>
</dbReference>
<evidence type="ECO:0000256" key="3">
    <source>
        <dbReference type="ARBA" id="ARBA00010780"/>
    </source>
</evidence>
<feature type="compositionally biased region" description="Basic and acidic residues" evidence="11">
    <location>
        <begin position="770"/>
        <end position="779"/>
    </location>
</feature>
<feature type="transmembrane region" description="Helical" evidence="10">
    <location>
        <begin position="168"/>
        <end position="188"/>
    </location>
</feature>
<dbReference type="PANTHER" id="PTHR31030">
    <property type="entry name" value="PLASMA MEMBRANE FUSION PROTEIN PRM1"/>
    <property type="match status" value="1"/>
</dbReference>
<keyword evidence="6 10" id="KW-0184">Conjugation</keyword>
<keyword evidence="9" id="KW-0325">Glycoprotein</keyword>
<evidence type="ECO:0000256" key="11">
    <source>
        <dbReference type="SAM" id="MobiDB-lite"/>
    </source>
</evidence>
<accession>A0A6A7B329</accession>
<feature type="transmembrane region" description="Helical" evidence="10">
    <location>
        <begin position="430"/>
        <end position="453"/>
    </location>
</feature>
<feature type="region of interest" description="Disordered" evidence="11">
    <location>
        <begin position="25"/>
        <end position="63"/>
    </location>
</feature>
<reference evidence="12" key="1">
    <citation type="submission" date="2020-01" db="EMBL/GenBank/DDBJ databases">
        <authorList>
            <consortium name="DOE Joint Genome Institute"/>
            <person name="Haridas S."/>
            <person name="Albert R."/>
            <person name="Binder M."/>
            <person name="Bloem J."/>
            <person name="Labutti K."/>
            <person name="Salamov A."/>
            <person name="Andreopoulos B."/>
            <person name="Baker S.E."/>
            <person name="Barry K."/>
            <person name="Bills G."/>
            <person name="Bluhm B.H."/>
            <person name="Cannon C."/>
            <person name="Castanera R."/>
            <person name="Culley D.E."/>
            <person name="Daum C."/>
            <person name="Ezra D."/>
            <person name="Gonzalez J.B."/>
            <person name="Henrissat B."/>
            <person name="Kuo A."/>
            <person name="Liang C."/>
            <person name="Lipzen A."/>
            <person name="Lutzoni F."/>
            <person name="Magnuson J."/>
            <person name="Mondo S."/>
            <person name="Nolan M."/>
            <person name="Ohm R."/>
            <person name="Pangilinan J."/>
            <person name="Park H.-J."/>
            <person name="Ramirez L."/>
            <person name="Alfaro M."/>
            <person name="Sun H."/>
            <person name="Tritt A."/>
            <person name="Yoshinaga Y."/>
            <person name="Zwiers L.-H."/>
            <person name="Turgeon B.G."/>
            <person name="Goodwin S.B."/>
            <person name="Spatafora J.W."/>
            <person name="Crous P.W."/>
            <person name="Grigoriev I.V."/>
        </authorList>
    </citation>
    <scope>NUCLEOTIDE SEQUENCE</scope>
    <source>
        <strain evidence="12">IPT5</strain>
    </source>
</reference>
<evidence type="ECO:0000256" key="6">
    <source>
        <dbReference type="ARBA" id="ARBA00022971"/>
    </source>
</evidence>
<keyword evidence="13" id="KW-1185">Reference proteome</keyword>
<feature type="transmembrane region" description="Helical" evidence="10">
    <location>
        <begin position="81"/>
        <end position="101"/>
    </location>
</feature>
<evidence type="ECO:0000256" key="4">
    <source>
        <dbReference type="ARBA" id="ARBA00022475"/>
    </source>
</evidence>
<evidence type="ECO:0000256" key="5">
    <source>
        <dbReference type="ARBA" id="ARBA00022692"/>
    </source>
</evidence>
<evidence type="ECO:0000256" key="1">
    <source>
        <dbReference type="ARBA" id="ARBA00002512"/>
    </source>
</evidence>
<evidence type="ECO:0000256" key="7">
    <source>
        <dbReference type="ARBA" id="ARBA00022989"/>
    </source>
</evidence>
<dbReference type="GO" id="GO:0032220">
    <property type="term" value="P:plasma membrane fusion involved in cytogamy"/>
    <property type="evidence" value="ECO:0007669"/>
    <property type="project" value="TreeGrafter"/>
</dbReference>
<sequence length="779" mass="85672">MPSCTWSSLPRDRVSQSYIDMMTSSANQQQPFPTVPPSMSAGDSHEMRDYYPPQDAPRPTLNQTPNFKPYLGLRARLSQIWINRWTILLLLVLVRLLFAIASTDSSLTSARREALSACTQVENIGSSMASMPHYMSKGVNEMTASGIEKAVSGLMTMLEMSVTGVEEIILFVIHMMTSTYLCLITLAVSGSLHAAVEIGEAINKQLDETIEDVTNDMGNAVKSVTDGINSIMDKINFNLPGFNKPTINLDEQITKLKALELPPQMQESLTKLNQSIPTFTEVQNFTDNLIRAPFEEVKKLIKGMDTFEFDRQSLPVPQKETLNFCSEGNGINNFFDDLIELAYNARKIALGVLIALAIIVCVPMAWMEVRRYRKMQERAALFAEGHEGMDVVYLASRPTSSGIGLWFGRRFGSARRQAVMRWTWAYATSVPMLFLLSLGLAGLFACFCQYLLLKAIQDKTPELTSQVADFAGKVVTSLNNASMSWSQGVNSAVGKLDSEINDDIFGWVNSSTTAVNNTLNGFVSEMSKTLNDTFGGTVLYDPVKEVLNCLIGLKIASFQSGLTWVQEHAHVSFPGVANDTLSIGALAENSGSDSAAELLASPSGKAKDEITEAVNHVIEKLMSGIRQEALISTALILIWLFISLGGLIYASTHLFRRDDSEIGRNPYVIESPIETAHKPQDYPAAAPPSYVANDYNVNKAAPYTLAPRPFSTFEHEAEPQTEKVGNVGAHAITESSRPGHLRVSSYGQLADPSPVNDHNPNPFSDQPYPPEKRTNNPYN</sequence>
<dbReference type="GO" id="GO:0043332">
    <property type="term" value="C:mating projection tip"/>
    <property type="evidence" value="ECO:0007669"/>
    <property type="project" value="UniProtKB-UniRule"/>
</dbReference>
<dbReference type="AlphaFoldDB" id="A0A6A7B329"/>
<evidence type="ECO:0000313" key="13">
    <source>
        <dbReference type="Proteomes" id="UP000799423"/>
    </source>
</evidence>
<evidence type="ECO:0000313" key="12">
    <source>
        <dbReference type="EMBL" id="KAF2848739.1"/>
    </source>
</evidence>
<evidence type="ECO:0000256" key="10">
    <source>
        <dbReference type="RuleBase" id="RU366035"/>
    </source>
</evidence>
<feature type="region of interest" description="Disordered" evidence="11">
    <location>
        <begin position="732"/>
        <end position="779"/>
    </location>
</feature>
<organism evidence="12 13">
    <name type="scientific">Plenodomus tracheiphilus IPT5</name>
    <dbReference type="NCBI Taxonomy" id="1408161"/>
    <lineage>
        <taxon>Eukaryota</taxon>
        <taxon>Fungi</taxon>
        <taxon>Dikarya</taxon>
        <taxon>Ascomycota</taxon>
        <taxon>Pezizomycotina</taxon>
        <taxon>Dothideomycetes</taxon>
        <taxon>Pleosporomycetidae</taxon>
        <taxon>Pleosporales</taxon>
        <taxon>Pleosporineae</taxon>
        <taxon>Leptosphaeriaceae</taxon>
        <taxon>Plenodomus</taxon>
    </lineage>
</organism>
<dbReference type="Proteomes" id="UP000799423">
    <property type="component" value="Unassembled WGS sequence"/>
</dbReference>
<comment type="function">
    <text evidence="1 10">Involved in cell fusion during mating by stabilizing the plasma membrane fusion event.</text>
</comment>
<keyword evidence="7 10" id="KW-1133">Transmembrane helix</keyword>
<dbReference type="InterPro" id="IPR026777">
    <property type="entry name" value="PRM1"/>
</dbReference>
<dbReference type="EMBL" id="MU006315">
    <property type="protein sequence ID" value="KAF2848739.1"/>
    <property type="molecule type" value="Genomic_DNA"/>
</dbReference>
<name>A0A6A7B329_9PLEO</name>
<evidence type="ECO:0000256" key="8">
    <source>
        <dbReference type="ARBA" id="ARBA00023136"/>
    </source>
</evidence>
<proteinExistence type="inferred from homology"/>
<comment type="similarity">
    <text evidence="3 10">Belongs to the PRM1 family.</text>
</comment>
<keyword evidence="5 10" id="KW-0812">Transmembrane</keyword>
<dbReference type="PANTHER" id="PTHR31030:SF1">
    <property type="entry name" value="PLASMA MEMBRANE FUSION PROTEIN PRM1"/>
    <property type="match status" value="1"/>
</dbReference>
<gene>
    <name evidence="12" type="ORF">T440DRAFT_145596</name>
</gene>
<evidence type="ECO:0000256" key="2">
    <source>
        <dbReference type="ARBA" id="ARBA00004651"/>
    </source>
</evidence>
<comment type="subcellular location">
    <subcellularLocation>
        <location evidence="2 10">Cell membrane</location>
        <topology evidence="2 10">Multi-pass membrane protein</topology>
    </subcellularLocation>
</comment>
<evidence type="ECO:0000256" key="9">
    <source>
        <dbReference type="ARBA" id="ARBA00023180"/>
    </source>
</evidence>
<feature type="transmembrane region" description="Helical" evidence="10">
    <location>
        <begin position="348"/>
        <end position="366"/>
    </location>
</feature>
<feature type="transmembrane region" description="Helical" evidence="10">
    <location>
        <begin position="629"/>
        <end position="650"/>
    </location>
</feature>
<protein>
    <recommendedName>
        <fullName evidence="10">Plasma membrane fusion protein PRM1</fullName>
    </recommendedName>
</protein>